<dbReference type="EMBL" id="BK015264">
    <property type="protein sequence ID" value="DAD98621.1"/>
    <property type="molecule type" value="Genomic_DNA"/>
</dbReference>
<accession>A0A8S5NV04</accession>
<sequence>MNVFQRKWSISHNLPRCTFCLQNSTFCRLFSFSLKPGLIPHYDNFCPFLSRGACSTCPLATDAPSGSRQNSTF</sequence>
<evidence type="ECO:0000313" key="1">
    <source>
        <dbReference type="EMBL" id="DAD98621.1"/>
    </source>
</evidence>
<name>A0A8S5NV04_9CAUD</name>
<proteinExistence type="predicted"/>
<reference evidence="1" key="1">
    <citation type="journal article" date="2021" name="Proc. Natl. Acad. Sci. U.S.A.">
        <title>A Catalog of Tens of Thousands of Viruses from Human Metagenomes Reveals Hidden Associations with Chronic Diseases.</title>
        <authorList>
            <person name="Tisza M.J."/>
            <person name="Buck C.B."/>
        </authorList>
    </citation>
    <scope>NUCLEOTIDE SEQUENCE</scope>
    <source>
        <strain evidence="1">CtTnV63</strain>
    </source>
</reference>
<protein>
    <submittedName>
        <fullName evidence="1">Uncharacterized protein</fullName>
    </submittedName>
</protein>
<organism evidence="1">
    <name type="scientific">Siphoviridae sp. ctTnV63</name>
    <dbReference type="NCBI Taxonomy" id="2825523"/>
    <lineage>
        <taxon>Viruses</taxon>
        <taxon>Duplodnaviria</taxon>
        <taxon>Heunggongvirae</taxon>
        <taxon>Uroviricota</taxon>
        <taxon>Caudoviricetes</taxon>
    </lineage>
</organism>